<dbReference type="AlphaFoldDB" id="A0A8J5YK48"/>
<feature type="domain" description="Integrase catalytic" evidence="2">
    <location>
        <begin position="90"/>
        <end position="155"/>
    </location>
</feature>
<gene>
    <name evidence="3" type="ORF">CXB51_014727</name>
</gene>
<dbReference type="InterPro" id="IPR054722">
    <property type="entry name" value="PolX-like_BBD"/>
</dbReference>
<keyword evidence="1" id="KW-0064">Aspartyl protease</keyword>
<dbReference type="GO" id="GO:0015074">
    <property type="term" value="P:DNA integration"/>
    <property type="evidence" value="ECO:0007669"/>
    <property type="project" value="InterPro"/>
</dbReference>
<keyword evidence="4" id="KW-1185">Reference proteome</keyword>
<dbReference type="Pfam" id="PF07727">
    <property type="entry name" value="RVT_2"/>
    <property type="match status" value="1"/>
</dbReference>
<sequence>MAADERLFKELDRSFASKIRIGNGNLIEAKGKGNVVINTKLGNKVISDVLFVPDIDQNLFSAGQLLHKLNLVEDMSKVEAKDTVCEVCQLDDLTRFCWVYFLKQKSEVFEAFNKFKALAENQSGCKIKALRTDNGTEYLSERFQKLCEQAGIHHSKNSLYSSAKWTERRTKLERRAAPGIFFGYSSTNKGYRVLTDEDQLENSLKLAEEGPADEDFNEEPMRGTRTIADIYQRCNVAIVEPSNFKEAAKNKSWKKAMKVELEMIHKNDTWNLVDRPDHKKVIGVTWVFRAKYNADGSLNKYKARLVVKGYARLDTIKLLFALAAQKQWRIHQLDVKSAFLNGFLKEEIFIEQPEGFKVPGEEDKVYKLKKALYGLKQAPRAWYDRVDEYLSKLRFEKSVSEPTLFIKKSENETLLIVSLYVDNLLVTGRKRELIDEFKMQMQEVFEMIDLGVMTYFLSMEVNQSDQGIFISQHAFALKILNRFCMSNCKTVSTLVAQGEKLTSCGNQERFDEKEYQSLVGCLLYLIATRPDIMYAISLLSRFMHYCDVVHFKAAKRVLSYLKGTLNHGVNFEKAKELKLIGYSDSDWAGKLLYDLNEEQVEATEIKVDNQSAVAIAKNPVFHGKTKNFKIKYHFVREAELSKQINLVHCCSEVQLADILTKPLAATRFKYLKKEIGVCCFVAKEEC</sequence>
<dbReference type="SUPFAM" id="SSF53098">
    <property type="entry name" value="Ribonuclease H-like"/>
    <property type="match status" value="1"/>
</dbReference>
<name>A0A8J5YK48_9ROSI</name>
<evidence type="ECO:0000313" key="4">
    <source>
        <dbReference type="Proteomes" id="UP000701853"/>
    </source>
</evidence>
<dbReference type="SUPFAM" id="SSF56672">
    <property type="entry name" value="DNA/RNA polymerases"/>
    <property type="match status" value="1"/>
</dbReference>
<keyword evidence="1" id="KW-0645">Protease</keyword>
<dbReference type="Pfam" id="PF22936">
    <property type="entry name" value="Pol_BBD"/>
    <property type="match status" value="1"/>
</dbReference>
<dbReference type="InterPro" id="IPR036397">
    <property type="entry name" value="RNaseH_sf"/>
</dbReference>
<proteinExistence type="predicted"/>
<dbReference type="InterPro" id="IPR013103">
    <property type="entry name" value="RVT_2"/>
</dbReference>
<dbReference type="InterPro" id="IPR001584">
    <property type="entry name" value="Integrase_cat-core"/>
</dbReference>
<reference evidence="3 4" key="1">
    <citation type="journal article" date="2021" name="bioRxiv">
        <title>The Gossypium anomalum genome as a resource for cotton improvement and evolutionary analysis of hybrid incompatibility.</title>
        <authorList>
            <person name="Grover C.E."/>
            <person name="Yuan D."/>
            <person name="Arick M.A."/>
            <person name="Miller E.R."/>
            <person name="Hu G."/>
            <person name="Peterson D.G."/>
            <person name="Wendel J.F."/>
            <person name="Udall J.A."/>
        </authorList>
    </citation>
    <scope>NUCLEOTIDE SEQUENCE [LARGE SCALE GENOMIC DNA]</scope>
    <source>
        <strain evidence="3">JFW-Udall</strain>
        <tissue evidence="3">Leaf</tissue>
    </source>
</reference>
<dbReference type="CDD" id="cd09272">
    <property type="entry name" value="RNase_HI_RT_Ty1"/>
    <property type="match status" value="1"/>
</dbReference>
<dbReference type="GO" id="GO:0004190">
    <property type="term" value="F:aspartic-type endopeptidase activity"/>
    <property type="evidence" value="ECO:0007669"/>
    <property type="project" value="UniProtKB-KW"/>
</dbReference>
<accession>A0A8J5YK48</accession>
<comment type="caution">
    <text evidence="3">The sequence shown here is derived from an EMBL/GenBank/DDBJ whole genome shotgun (WGS) entry which is preliminary data.</text>
</comment>
<dbReference type="PANTHER" id="PTHR11439">
    <property type="entry name" value="GAG-POL-RELATED RETROTRANSPOSON"/>
    <property type="match status" value="1"/>
</dbReference>
<protein>
    <recommendedName>
        <fullName evidence="2">Integrase catalytic domain-containing protein</fullName>
    </recommendedName>
</protein>
<keyword evidence="1" id="KW-0378">Hydrolase</keyword>
<dbReference type="Pfam" id="PF25597">
    <property type="entry name" value="SH3_retrovirus"/>
    <property type="match status" value="1"/>
</dbReference>
<dbReference type="OrthoDB" id="547913at2759"/>
<dbReference type="InterPro" id="IPR012337">
    <property type="entry name" value="RNaseH-like_sf"/>
</dbReference>
<evidence type="ECO:0000259" key="2">
    <source>
        <dbReference type="PROSITE" id="PS50994"/>
    </source>
</evidence>
<dbReference type="PANTHER" id="PTHR11439:SF503">
    <property type="entry name" value="CYSTEINE-RICH RLK (RECEPTOR-LIKE PROTEIN KINASE) 8"/>
    <property type="match status" value="1"/>
</dbReference>
<evidence type="ECO:0000313" key="3">
    <source>
        <dbReference type="EMBL" id="KAG8490916.1"/>
    </source>
</evidence>
<dbReference type="PROSITE" id="PS50994">
    <property type="entry name" value="INTEGRASE"/>
    <property type="match status" value="1"/>
</dbReference>
<dbReference type="Gene3D" id="3.30.420.10">
    <property type="entry name" value="Ribonuclease H-like superfamily/Ribonuclease H"/>
    <property type="match status" value="1"/>
</dbReference>
<dbReference type="Proteomes" id="UP000701853">
    <property type="component" value="Chromosome 6"/>
</dbReference>
<evidence type="ECO:0000256" key="1">
    <source>
        <dbReference type="ARBA" id="ARBA00022750"/>
    </source>
</evidence>
<dbReference type="EMBL" id="JAHUZN010000006">
    <property type="protein sequence ID" value="KAG8490916.1"/>
    <property type="molecule type" value="Genomic_DNA"/>
</dbReference>
<dbReference type="InterPro" id="IPR043502">
    <property type="entry name" value="DNA/RNA_pol_sf"/>
</dbReference>
<dbReference type="GO" id="GO:0003676">
    <property type="term" value="F:nucleic acid binding"/>
    <property type="evidence" value="ECO:0007669"/>
    <property type="project" value="InterPro"/>
</dbReference>
<dbReference type="Pfam" id="PF00665">
    <property type="entry name" value="rve"/>
    <property type="match status" value="1"/>
</dbReference>
<organism evidence="3 4">
    <name type="scientific">Gossypium anomalum</name>
    <dbReference type="NCBI Taxonomy" id="47600"/>
    <lineage>
        <taxon>Eukaryota</taxon>
        <taxon>Viridiplantae</taxon>
        <taxon>Streptophyta</taxon>
        <taxon>Embryophyta</taxon>
        <taxon>Tracheophyta</taxon>
        <taxon>Spermatophyta</taxon>
        <taxon>Magnoliopsida</taxon>
        <taxon>eudicotyledons</taxon>
        <taxon>Gunneridae</taxon>
        <taxon>Pentapetalae</taxon>
        <taxon>rosids</taxon>
        <taxon>malvids</taxon>
        <taxon>Malvales</taxon>
        <taxon>Malvaceae</taxon>
        <taxon>Malvoideae</taxon>
        <taxon>Gossypium</taxon>
    </lineage>
</organism>
<dbReference type="InterPro" id="IPR057670">
    <property type="entry name" value="SH3_retrovirus"/>
</dbReference>